<evidence type="ECO:0000313" key="4">
    <source>
        <dbReference type="Proteomes" id="UP000286097"/>
    </source>
</evidence>
<dbReference type="PANTHER" id="PTHR31902:SF14">
    <property type="entry name" value="ACTIN PATCHES DISTAL PROTEIN 1"/>
    <property type="match status" value="1"/>
</dbReference>
<gene>
    <name evidence="2" type="ORF">DD237_006968</name>
    <name evidence="1" type="ORF">DD238_007209</name>
</gene>
<keyword evidence="3" id="KW-1185">Reference proteome</keyword>
<sequence length="346" mass="39381">MHSLAKFFSTRVVMSSHSRHVFQHQCIRQCIVFFSSSSPPEMGKRLTLVEMAERRAKRVKRKSVNKDDVKEEKSVALFIEGSVRYYHRHYVIVESRSTDPNSWPPNLEQTPEHILSSYMSALLKLYDGDIIKARKSPLLMTAAIPYMSMYSGGLQDEAEKSVKSLQEGAHDVLVFPDALRVHNVIPSQTNGLSDHRVVTSTVSKLVSKALEKDFDLVALLERKNLQYTRMEEGYYMMVCGHAARDERCGCKGPALLQWLKDLASNAKKPLNLWTSSHYGGHRYAASCIVYPSGDWFGLLNDKNKAKKMLDAMNDEDPLQVYERWRGRMALTPQDMHQAVIKRVQGG</sequence>
<name>A0A3M6V6X6_9STRA</name>
<dbReference type="STRING" id="542832.A0A3M6V6X6"/>
<comment type="caution">
    <text evidence="1">The sequence shown here is derived from an EMBL/GenBank/DDBJ whole genome shotgun (WGS) entry which is preliminary data.</text>
</comment>
<dbReference type="AlphaFoldDB" id="A0A3M6V6X6"/>
<dbReference type="InterPro" id="IPR036249">
    <property type="entry name" value="Thioredoxin-like_sf"/>
</dbReference>
<dbReference type="Gene3D" id="3.40.30.10">
    <property type="entry name" value="Glutaredoxin"/>
    <property type="match status" value="1"/>
</dbReference>
<dbReference type="EMBL" id="QKXF01000681">
    <property type="protein sequence ID" value="RQM09630.1"/>
    <property type="molecule type" value="Genomic_DNA"/>
</dbReference>
<evidence type="ECO:0000313" key="2">
    <source>
        <dbReference type="EMBL" id="RQM09630.1"/>
    </source>
</evidence>
<dbReference type="Proteomes" id="UP000286097">
    <property type="component" value="Unassembled WGS sequence"/>
</dbReference>
<proteinExistence type="predicted"/>
<dbReference type="EMBL" id="QLLG01000812">
    <property type="protein sequence ID" value="RMX62064.1"/>
    <property type="molecule type" value="Genomic_DNA"/>
</dbReference>
<dbReference type="VEuPathDB" id="FungiDB:DD237_006968"/>
<dbReference type="Pfam" id="PF06999">
    <property type="entry name" value="Suc_Fer-like"/>
    <property type="match status" value="1"/>
</dbReference>
<organism evidence="1 3">
    <name type="scientific">Peronospora effusa</name>
    <dbReference type="NCBI Taxonomy" id="542832"/>
    <lineage>
        <taxon>Eukaryota</taxon>
        <taxon>Sar</taxon>
        <taxon>Stramenopiles</taxon>
        <taxon>Oomycota</taxon>
        <taxon>Peronosporomycetes</taxon>
        <taxon>Peronosporales</taxon>
        <taxon>Peronosporaceae</taxon>
        <taxon>Peronospora</taxon>
    </lineage>
</organism>
<accession>A0A3M6V6X6</accession>
<dbReference type="SUPFAM" id="SSF52833">
    <property type="entry name" value="Thioredoxin-like"/>
    <property type="match status" value="1"/>
</dbReference>
<protein>
    <submittedName>
        <fullName evidence="1">Uncharacterized protein</fullName>
    </submittedName>
</protein>
<dbReference type="PANTHER" id="PTHR31902">
    <property type="entry name" value="ACTIN PATCHES DISTAL PROTEIN 1"/>
    <property type="match status" value="1"/>
</dbReference>
<reference evidence="3 4" key="1">
    <citation type="submission" date="2018-06" db="EMBL/GenBank/DDBJ databases">
        <title>Comparative genomics of downy mildews reveals potential adaptations to biotrophy.</title>
        <authorList>
            <person name="Fletcher K."/>
            <person name="Klosterman S.J."/>
            <person name="Derevnina L."/>
            <person name="Martin F."/>
            <person name="Koike S."/>
            <person name="Reyes Chin-Wo S."/>
            <person name="Mou B."/>
            <person name="Michelmore R."/>
        </authorList>
    </citation>
    <scope>NUCLEOTIDE SEQUENCE [LARGE SCALE GENOMIC DNA]</scope>
    <source>
        <strain evidence="2 4">R13</strain>
        <strain evidence="1 3">R14</strain>
    </source>
</reference>
<dbReference type="InterPro" id="IPR009737">
    <property type="entry name" value="Aim32/Apd1-like"/>
</dbReference>
<dbReference type="Proteomes" id="UP000282087">
    <property type="component" value="Unassembled WGS sequence"/>
</dbReference>
<evidence type="ECO:0000313" key="1">
    <source>
        <dbReference type="EMBL" id="RMX62064.1"/>
    </source>
</evidence>
<evidence type="ECO:0000313" key="3">
    <source>
        <dbReference type="Proteomes" id="UP000282087"/>
    </source>
</evidence>